<gene>
    <name evidence="1" type="ORF">AGR7A_Lc180098</name>
</gene>
<dbReference type="EMBL" id="FCNP01000039">
    <property type="protein sequence ID" value="CVI61491.1"/>
    <property type="molecule type" value="Genomic_DNA"/>
</dbReference>
<reference evidence="1" key="1">
    <citation type="submission" date="2016-01" db="EMBL/GenBank/DDBJ databases">
        <authorList>
            <person name="Regsiter A."/>
            <person name="william w."/>
        </authorList>
    </citation>
    <scope>NUCLEOTIDE SEQUENCE</scope>
    <source>
        <strain evidence="1">NCPPB 1641</strain>
    </source>
</reference>
<dbReference type="AlphaFoldDB" id="A0A1S7U418"/>
<organism evidence="1 2">
    <name type="scientific">Agrobacterium deltaense NCPPB 1641</name>
    <dbReference type="NCBI Taxonomy" id="1183425"/>
    <lineage>
        <taxon>Bacteria</taxon>
        <taxon>Pseudomonadati</taxon>
        <taxon>Pseudomonadota</taxon>
        <taxon>Alphaproteobacteria</taxon>
        <taxon>Hyphomicrobiales</taxon>
        <taxon>Rhizobiaceae</taxon>
        <taxon>Rhizobium/Agrobacterium group</taxon>
        <taxon>Agrobacterium</taxon>
    </lineage>
</organism>
<accession>A0A1S7U418</accession>
<protein>
    <submittedName>
        <fullName evidence="1">Uncharacterized protein</fullName>
    </submittedName>
</protein>
<keyword evidence="2" id="KW-1185">Reference proteome</keyword>
<proteinExistence type="predicted"/>
<name>A0A1S7U418_9HYPH</name>
<comment type="caution">
    <text evidence="1">The sequence shown here is derived from an EMBL/GenBank/DDBJ whole genome shotgun (WGS) entry which is preliminary data.</text>
</comment>
<sequence>MTLIATAAIAHRSRAEVSTVSVLVGGLEIRPATFRMAEGLSRGTPTTRQGPAFPALARVPNADGA</sequence>
<evidence type="ECO:0000313" key="1">
    <source>
        <dbReference type="EMBL" id="CVI61491.1"/>
    </source>
</evidence>
<dbReference type="Proteomes" id="UP000192140">
    <property type="component" value="Unassembled WGS sequence"/>
</dbReference>
<evidence type="ECO:0000313" key="2">
    <source>
        <dbReference type="Proteomes" id="UP000192140"/>
    </source>
</evidence>